<keyword evidence="2" id="KW-1185">Reference proteome</keyword>
<dbReference type="PANTHER" id="PTHR36747:SF1">
    <property type="entry name" value="HYDROXYPROLINE-RICH GLYCOPROTEIN FAMILY PROTEIN"/>
    <property type="match status" value="1"/>
</dbReference>
<reference evidence="1" key="1">
    <citation type="submission" date="2022-02" db="EMBL/GenBank/DDBJ databases">
        <authorList>
            <person name="Henning P.M."/>
            <person name="McCubbin A.G."/>
            <person name="Shore J.S."/>
        </authorList>
    </citation>
    <scope>NUCLEOTIDE SEQUENCE</scope>
    <source>
        <strain evidence="1">F60SS</strain>
        <tissue evidence="1">Leaves</tissue>
    </source>
</reference>
<name>A0A9Q0F985_9ROSI</name>
<gene>
    <name evidence="1" type="ORF">Tsubulata_015182</name>
</gene>
<feature type="non-terminal residue" evidence="1">
    <location>
        <position position="1"/>
    </location>
</feature>
<reference evidence="1" key="2">
    <citation type="journal article" date="2023" name="Plants (Basel)">
        <title>Annotation of the Turnera subulata (Passifloraceae) Draft Genome Reveals the S-Locus Evolved after the Divergence of Turneroideae from Passifloroideae in a Stepwise Manner.</title>
        <authorList>
            <person name="Henning P.M."/>
            <person name="Roalson E.H."/>
            <person name="Mir W."/>
            <person name="McCubbin A.G."/>
            <person name="Shore J.S."/>
        </authorList>
    </citation>
    <scope>NUCLEOTIDE SEQUENCE</scope>
    <source>
        <strain evidence="1">F60SS</strain>
    </source>
</reference>
<dbReference type="EMBL" id="JAKUCV010006748">
    <property type="protein sequence ID" value="KAJ4826086.1"/>
    <property type="molecule type" value="Genomic_DNA"/>
</dbReference>
<sequence>NVQETPIKSPVQPKIAELEDCITPPPPTNQQQMDVESQDLRNEIRKSTTPVPLKVPKAFKYRSPTDLMVSPVTKGLLARSRRGGAVLPPSMNQINK</sequence>
<evidence type="ECO:0000313" key="1">
    <source>
        <dbReference type="EMBL" id="KAJ4826086.1"/>
    </source>
</evidence>
<proteinExistence type="predicted"/>
<evidence type="ECO:0000313" key="2">
    <source>
        <dbReference type="Proteomes" id="UP001141552"/>
    </source>
</evidence>
<dbReference type="PANTHER" id="PTHR36747">
    <property type="entry name" value="HYDROXYPROLINE-RICH GLYCOPROTEIN FAMILY PROTEIN"/>
    <property type="match status" value="1"/>
</dbReference>
<feature type="non-terminal residue" evidence="1">
    <location>
        <position position="96"/>
    </location>
</feature>
<dbReference type="OrthoDB" id="1903715at2759"/>
<comment type="caution">
    <text evidence="1">The sequence shown here is derived from an EMBL/GenBank/DDBJ whole genome shotgun (WGS) entry which is preliminary data.</text>
</comment>
<protein>
    <submittedName>
        <fullName evidence="1">Uncharacterized protein</fullName>
    </submittedName>
</protein>
<organism evidence="1 2">
    <name type="scientific">Turnera subulata</name>
    <dbReference type="NCBI Taxonomy" id="218843"/>
    <lineage>
        <taxon>Eukaryota</taxon>
        <taxon>Viridiplantae</taxon>
        <taxon>Streptophyta</taxon>
        <taxon>Embryophyta</taxon>
        <taxon>Tracheophyta</taxon>
        <taxon>Spermatophyta</taxon>
        <taxon>Magnoliopsida</taxon>
        <taxon>eudicotyledons</taxon>
        <taxon>Gunneridae</taxon>
        <taxon>Pentapetalae</taxon>
        <taxon>rosids</taxon>
        <taxon>fabids</taxon>
        <taxon>Malpighiales</taxon>
        <taxon>Passifloraceae</taxon>
        <taxon>Turnera</taxon>
    </lineage>
</organism>
<accession>A0A9Q0F985</accession>
<dbReference type="AlphaFoldDB" id="A0A9Q0F985"/>
<dbReference type="Proteomes" id="UP001141552">
    <property type="component" value="Unassembled WGS sequence"/>
</dbReference>